<evidence type="ECO:0000256" key="9">
    <source>
        <dbReference type="SAM" id="Phobius"/>
    </source>
</evidence>
<evidence type="ECO:0000256" key="6">
    <source>
        <dbReference type="ARBA" id="ARBA00022840"/>
    </source>
</evidence>
<dbReference type="EC" id="2.7.11.1" evidence="1"/>
<evidence type="ECO:0000256" key="8">
    <source>
        <dbReference type="SAM" id="MobiDB-lite"/>
    </source>
</evidence>
<dbReference type="EMBL" id="CP031165">
    <property type="protein sequence ID" value="AXV06801.1"/>
    <property type="molecule type" value="Genomic_DNA"/>
</dbReference>
<name>A0A346XX54_9ACTN</name>
<gene>
    <name evidence="11" type="ORF">DVS28_a2118</name>
</gene>
<evidence type="ECO:0000313" key="11">
    <source>
        <dbReference type="EMBL" id="AXV06801.1"/>
    </source>
</evidence>
<dbReference type="PANTHER" id="PTHR43289:SF6">
    <property type="entry name" value="SERINE_THREONINE-PROTEIN KINASE NEKL-3"/>
    <property type="match status" value="1"/>
</dbReference>
<evidence type="ECO:0000256" key="1">
    <source>
        <dbReference type="ARBA" id="ARBA00012513"/>
    </source>
</evidence>
<dbReference type="PROSITE" id="PS50011">
    <property type="entry name" value="PROTEIN_KINASE_DOM"/>
    <property type="match status" value="1"/>
</dbReference>
<evidence type="ECO:0000256" key="4">
    <source>
        <dbReference type="ARBA" id="ARBA00022741"/>
    </source>
</evidence>
<evidence type="ECO:0000313" key="12">
    <source>
        <dbReference type="Proteomes" id="UP000264006"/>
    </source>
</evidence>
<feature type="region of interest" description="Disordered" evidence="8">
    <location>
        <begin position="319"/>
        <end position="364"/>
    </location>
</feature>
<feature type="region of interest" description="Disordered" evidence="8">
    <location>
        <begin position="396"/>
        <end position="433"/>
    </location>
</feature>
<proteinExistence type="predicted"/>
<dbReference type="Proteomes" id="UP000264006">
    <property type="component" value="Chromosome"/>
</dbReference>
<dbReference type="SUPFAM" id="SSF56112">
    <property type="entry name" value="Protein kinase-like (PK-like)"/>
    <property type="match status" value="1"/>
</dbReference>
<dbReference type="PANTHER" id="PTHR43289">
    <property type="entry name" value="MITOGEN-ACTIVATED PROTEIN KINASE KINASE KINASE 20-RELATED"/>
    <property type="match status" value="1"/>
</dbReference>
<dbReference type="PROSITE" id="PS00108">
    <property type="entry name" value="PROTEIN_KINASE_ST"/>
    <property type="match status" value="1"/>
</dbReference>
<keyword evidence="2 11" id="KW-0723">Serine/threonine-protein kinase</keyword>
<dbReference type="KEGG" id="euz:DVS28_a2118"/>
<feature type="domain" description="Protein kinase" evidence="10">
    <location>
        <begin position="51"/>
        <end position="313"/>
    </location>
</feature>
<dbReference type="InterPro" id="IPR017441">
    <property type="entry name" value="Protein_kinase_ATP_BS"/>
</dbReference>
<organism evidence="11 12">
    <name type="scientific">Euzebya pacifica</name>
    <dbReference type="NCBI Taxonomy" id="1608957"/>
    <lineage>
        <taxon>Bacteria</taxon>
        <taxon>Bacillati</taxon>
        <taxon>Actinomycetota</taxon>
        <taxon>Nitriliruptoria</taxon>
        <taxon>Euzebyales</taxon>
    </lineage>
</organism>
<dbReference type="InterPro" id="IPR008271">
    <property type="entry name" value="Ser/Thr_kinase_AS"/>
</dbReference>
<keyword evidence="4 7" id="KW-0547">Nucleotide-binding</keyword>
<accession>A0A346XX54</accession>
<keyword evidence="9" id="KW-0472">Membrane</keyword>
<dbReference type="PROSITE" id="PS00107">
    <property type="entry name" value="PROTEIN_KINASE_ATP"/>
    <property type="match status" value="1"/>
</dbReference>
<dbReference type="Gene3D" id="3.30.200.20">
    <property type="entry name" value="Phosphorylase Kinase, domain 1"/>
    <property type="match status" value="1"/>
</dbReference>
<feature type="compositionally biased region" description="Pro residues" evidence="8">
    <location>
        <begin position="332"/>
        <end position="344"/>
    </location>
</feature>
<keyword evidence="9" id="KW-1133">Transmembrane helix</keyword>
<dbReference type="OrthoDB" id="9762169at2"/>
<keyword evidence="12" id="KW-1185">Reference proteome</keyword>
<dbReference type="Pfam" id="PF00069">
    <property type="entry name" value="Pkinase"/>
    <property type="match status" value="1"/>
</dbReference>
<dbReference type="SMART" id="SM00220">
    <property type="entry name" value="S_TKc"/>
    <property type="match status" value="1"/>
</dbReference>
<dbReference type="FunFam" id="1.10.510.10:FF:000021">
    <property type="entry name" value="Serine/threonine protein kinase"/>
    <property type="match status" value="1"/>
</dbReference>
<evidence type="ECO:0000256" key="7">
    <source>
        <dbReference type="PROSITE-ProRule" id="PRU10141"/>
    </source>
</evidence>
<keyword evidence="3" id="KW-0808">Transferase</keyword>
<dbReference type="GO" id="GO:0005524">
    <property type="term" value="F:ATP binding"/>
    <property type="evidence" value="ECO:0007669"/>
    <property type="project" value="UniProtKB-UniRule"/>
</dbReference>
<feature type="binding site" evidence="7">
    <location>
        <position position="80"/>
    </location>
    <ligand>
        <name>ATP</name>
        <dbReference type="ChEBI" id="CHEBI:30616"/>
    </ligand>
</feature>
<keyword evidence="9" id="KW-0812">Transmembrane</keyword>
<keyword evidence="5 11" id="KW-0418">Kinase</keyword>
<dbReference type="Gene3D" id="1.10.510.10">
    <property type="entry name" value="Transferase(Phosphotransferase) domain 1"/>
    <property type="match status" value="1"/>
</dbReference>
<sequence length="557" mass="57761">MTSPEPDSDDQRQPTLIDPARALTEAPVRQEPRGPHLHQPVTAGLVIADRYELRDRLGVGATAEVWTGLDRQLDRLVAVKLLLPDWRGHSDAAERFRREGRMTAKLQHHGIVSVLDAGLEPDGTAFHVMELVHGESLADAIDRRGRFAPQEVVDLGVAVLDALAHAHAAGLVHRDVKPGNILLDGRDGTPKLTDFGVAKVEHGDRDLTSTGMIIGTAAYLAPEQATGEPLDGRADQYALGCVLFECLTGQRAFDGTTPVQIAGARIGVQIRPSDRDPSVPPGLDAVIARSMAPEPAGRFPTAEAMAEALRTSLDEAAAHQATAAMPSLQPAPDQPIPPQRPATPVPHHAPDPQPASAAPSTGRRRGGRSVLAIVASAVLLAVAGLLAIGLAGGDDPATGGDETEDSGGAASGDPVAVAGASGFDPQGDGGEHDEDAALLLDGDPSTAWQTEGYNSASFGNLKSGVGVTLQLAEPTDLSAVRLFGITPGVTAEVRVSGDRPSSLEDTTLVGTAEGGGDVEVALEGADGVGWVTVWIVPPLPSDGGRHRASIGEVQLLR</sequence>
<evidence type="ECO:0000256" key="3">
    <source>
        <dbReference type="ARBA" id="ARBA00022679"/>
    </source>
</evidence>
<dbReference type="AlphaFoldDB" id="A0A346XX54"/>
<dbReference type="InterPro" id="IPR011009">
    <property type="entry name" value="Kinase-like_dom_sf"/>
</dbReference>
<dbReference type="GO" id="GO:0004674">
    <property type="term" value="F:protein serine/threonine kinase activity"/>
    <property type="evidence" value="ECO:0007669"/>
    <property type="project" value="UniProtKB-KW"/>
</dbReference>
<evidence type="ECO:0000256" key="2">
    <source>
        <dbReference type="ARBA" id="ARBA00022527"/>
    </source>
</evidence>
<protein>
    <recommendedName>
        <fullName evidence="1">non-specific serine/threonine protein kinase</fullName>
        <ecNumber evidence="1">2.7.11.1</ecNumber>
    </recommendedName>
</protein>
<evidence type="ECO:0000259" key="10">
    <source>
        <dbReference type="PROSITE" id="PS50011"/>
    </source>
</evidence>
<keyword evidence="6 7" id="KW-0067">ATP-binding</keyword>
<dbReference type="CDD" id="cd14014">
    <property type="entry name" value="STKc_PknB_like"/>
    <property type="match status" value="1"/>
</dbReference>
<dbReference type="InterPro" id="IPR000719">
    <property type="entry name" value="Prot_kinase_dom"/>
</dbReference>
<evidence type="ECO:0000256" key="5">
    <source>
        <dbReference type="ARBA" id="ARBA00022777"/>
    </source>
</evidence>
<dbReference type="RefSeq" id="WP_114591395.1">
    <property type="nucleotide sequence ID" value="NZ_CP031165.1"/>
</dbReference>
<reference evidence="11 12" key="1">
    <citation type="submission" date="2018-09" db="EMBL/GenBank/DDBJ databases">
        <title>Complete genome sequence of Euzebya sp. DY32-46 isolated from seawater of Pacific Ocean.</title>
        <authorList>
            <person name="Xu L."/>
            <person name="Wu Y.-H."/>
            <person name="Xu X.-W."/>
        </authorList>
    </citation>
    <scope>NUCLEOTIDE SEQUENCE [LARGE SCALE GENOMIC DNA]</scope>
    <source>
        <strain evidence="11 12">DY32-46</strain>
    </source>
</reference>
<feature type="transmembrane region" description="Helical" evidence="9">
    <location>
        <begin position="370"/>
        <end position="391"/>
    </location>
</feature>